<evidence type="ECO:0000259" key="12">
    <source>
        <dbReference type="PROSITE" id="PS50011"/>
    </source>
</evidence>
<dbReference type="FunFam" id="1.10.510.10:FF:000359">
    <property type="entry name" value="Mitogen-activated protein kinase 1, putative, expressed"/>
    <property type="match status" value="1"/>
</dbReference>
<evidence type="ECO:0000256" key="6">
    <source>
        <dbReference type="ARBA" id="ARBA00022777"/>
    </source>
</evidence>
<evidence type="ECO:0000256" key="2">
    <source>
        <dbReference type="ARBA" id="ARBA00012406"/>
    </source>
</evidence>
<dbReference type="PROSITE" id="PS00107">
    <property type="entry name" value="PROTEIN_KINASE_ATP"/>
    <property type="match status" value="1"/>
</dbReference>
<keyword evidence="7 10" id="KW-0067">ATP-binding</keyword>
<evidence type="ECO:0000313" key="14">
    <source>
        <dbReference type="Proteomes" id="UP001140206"/>
    </source>
</evidence>
<dbReference type="InterPro" id="IPR050538">
    <property type="entry name" value="MAP_kinase_kinase_kinase"/>
</dbReference>
<keyword evidence="4" id="KW-0808">Transferase</keyword>
<dbReference type="InterPro" id="IPR008271">
    <property type="entry name" value="Ser/Thr_kinase_AS"/>
</dbReference>
<keyword evidence="6 13" id="KW-0418">Kinase</keyword>
<evidence type="ECO:0000313" key="13">
    <source>
        <dbReference type="EMBL" id="KAJ4798435.1"/>
    </source>
</evidence>
<dbReference type="GO" id="GO:0005524">
    <property type="term" value="F:ATP binding"/>
    <property type="evidence" value="ECO:0007669"/>
    <property type="project" value="UniProtKB-UniRule"/>
</dbReference>
<dbReference type="InterPro" id="IPR000719">
    <property type="entry name" value="Prot_kinase_dom"/>
</dbReference>
<dbReference type="InterPro" id="IPR011009">
    <property type="entry name" value="Kinase-like_dom_sf"/>
</dbReference>
<dbReference type="Proteomes" id="UP001140206">
    <property type="component" value="Chromosome 2"/>
</dbReference>
<dbReference type="Gene3D" id="3.30.200.20">
    <property type="entry name" value="Phosphorylase Kinase, domain 1"/>
    <property type="match status" value="1"/>
</dbReference>
<dbReference type="Pfam" id="PF00069">
    <property type="entry name" value="Pkinase"/>
    <property type="match status" value="1"/>
</dbReference>
<dbReference type="InterPro" id="IPR001245">
    <property type="entry name" value="Ser-Thr/Tyr_kinase_cat_dom"/>
</dbReference>
<dbReference type="GO" id="GO:0005737">
    <property type="term" value="C:cytoplasm"/>
    <property type="evidence" value="ECO:0007669"/>
    <property type="project" value="TreeGrafter"/>
</dbReference>
<evidence type="ECO:0000256" key="8">
    <source>
        <dbReference type="ARBA" id="ARBA00047559"/>
    </source>
</evidence>
<comment type="caution">
    <text evidence="13">The sequence shown here is derived from an EMBL/GenBank/DDBJ whole genome shotgun (WGS) entry which is preliminary data.</text>
</comment>
<dbReference type="AlphaFoldDB" id="A0AAV8G3V4"/>
<comment type="catalytic activity">
    <reaction evidence="9">
        <text>L-seryl-[protein] + ATP = O-phospho-L-seryl-[protein] + ADP + H(+)</text>
        <dbReference type="Rhea" id="RHEA:17989"/>
        <dbReference type="Rhea" id="RHEA-COMP:9863"/>
        <dbReference type="Rhea" id="RHEA-COMP:11604"/>
        <dbReference type="ChEBI" id="CHEBI:15378"/>
        <dbReference type="ChEBI" id="CHEBI:29999"/>
        <dbReference type="ChEBI" id="CHEBI:30616"/>
        <dbReference type="ChEBI" id="CHEBI:83421"/>
        <dbReference type="ChEBI" id="CHEBI:456216"/>
        <dbReference type="EC" id="2.7.11.25"/>
    </reaction>
</comment>
<feature type="binding site" evidence="10">
    <location>
        <position position="76"/>
    </location>
    <ligand>
        <name>ATP</name>
        <dbReference type="ChEBI" id="CHEBI:30616"/>
    </ligand>
</feature>
<protein>
    <recommendedName>
        <fullName evidence="2">mitogen-activated protein kinase kinase kinase</fullName>
        <ecNumber evidence="2">2.7.11.25</ecNumber>
    </recommendedName>
</protein>
<dbReference type="InterPro" id="IPR017441">
    <property type="entry name" value="Protein_kinase_ATP_BS"/>
</dbReference>
<keyword evidence="3 11" id="KW-0723">Serine/threonine-protein kinase</keyword>
<name>A0AAV8G3V4_9POAL</name>
<dbReference type="PRINTS" id="PR00109">
    <property type="entry name" value="TYRKINASE"/>
</dbReference>
<dbReference type="PROSITE" id="PS50011">
    <property type="entry name" value="PROTEIN_KINASE_DOM"/>
    <property type="match status" value="1"/>
</dbReference>
<evidence type="ECO:0000256" key="9">
    <source>
        <dbReference type="ARBA" id="ARBA00048329"/>
    </source>
</evidence>
<evidence type="ECO:0000256" key="4">
    <source>
        <dbReference type="ARBA" id="ARBA00022679"/>
    </source>
</evidence>
<proteinExistence type="inferred from homology"/>
<dbReference type="Gene3D" id="1.10.510.10">
    <property type="entry name" value="Transferase(Phosphotransferase) domain 1"/>
    <property type="match status" value="1"/>
</dbReference>
<comment type="similarity">
    <text evidence="1">Belongs to the protein kinase superfamily. STE Ser/Thr protein kinase family. MAP kinase kinase kinase subfamily.</text>
</comment>
<comment type="catalytic activity">
    <reaction evidence="8">
        <text>L-threonyl-[protein] + ATP = O-phospho-L-threonyl-[protein] + ADP + H(+)</text>
        <dbReference type="Rhea" id="RHEA:46608"/>
        <dbReference type="Rhea" id="RHEA-COMP:11060"/>
        <dbReference type="Rhea" id="RHEA-COMP:11605"/>
        <dbReference type="ChEBI" id="CHEBI:15378"/>
        <dbReference type="ChEBI" id="CHEBI:30013"/>
        <dbReference type="ChEBI" id="CHEBI:30616"/>
        <dbReference type="ChEBI" id="CHEBI:61977"/>
        <dbReference type="ChEBI" id="CHEBI:456216"/>
        <dbReference type="EC" id="2.7.11.25"/>
    </reaction>
</comment>
<dbReference type="PANTHER" id="PTHR48016:SF57">
    <property type="entry name" value="MAP KINASE SUPERFAMILY PROTEIN-RELATED"/>
    <property type="match status" value="1"/>
</dbReference>
<gene>
    <name evidence="13" type="ORF">LUZ62_049681</name>
</gene>
<dbReference type="SUPFAM" id="SSF56112">
    <property type="entry name" value="Protein kinase-like (PK-like)"/>
    <property type="match status" value="1"/>
</dbReference>
<dbReference type="EC" id="2.7.11.25" evidence="2"/>
<reference evidence="13" key="1">
    <citation type="submission" date="2022-08" db="EMBL/GenBank/DDBJ databases">
        <authorList>
            <person name="Marques A."/>
        </authorList>
    </citation>
    <scope>NUCLEOTIDE SEQUENCE</scope>
    <source>
        <strain evidence="13">RhyPub2mFocal</strain>
        <tissue evidence="13">Leaves</tissue>
    </source>
</reference>
<evidence type="ECO:0000256" key="7">
    <source>
        <dbReference type="ARBA" id="ARBA00022840"/>
    </source>
</evidence>
<dbReference type="PROSITE" id="PS00108">
    <property type="entry name" value="PROTEIN_KINASE_ST"/>
    <property type="match status" value="1"/>
</dbReference>
<sequence length="308" mass="34702">MKDVLQMLNNCNISLLPPDTPSYIIDYEREEVSGPLPDGSLQRTISSWMKRDFIGSGSFGTVYTAIDQDGFLFAVKETFIDKDSSANQSTLQLEQEVMLLSRLQHVNIVQYYGSDLKDGKLSIFLELATQGSLASLYQKYCFQESHVSAYTRQILKGLTYLHHRNIIHRDIKCANILVDSNGCVKLADFGLAKEINNLIQARSCKGSWYWMAPEVVTASPYGTSADIWSLGCTVLEMLTRKHPFPELEFQQALFKIAKGEQPQIPITLSDNARDFIDHCLQVNPENRPSAAALLQHPFIRSRISDDAE</sequence>
<dbReference type="GO" id="GO:1902065">
    <property type="term" value="P:response to L-glutamate"/>
    <property type="evidence" value="ECO:0007669"/>
    <property type="project" value="UniProtKB-ARBA"/>
</dbReference>
<feature type="domain" description="Protein kinase" evidence="12">
    <location>
        <begin position="48"/>
        <end position="299"/>
    </location>
</feature>
<evidence type="ECO:0000256" key="11">
    <source>
        <dbReference type="RuleBase" id="RU000304"/>
    </source>
</evidence>
<dbReference type="PANTHER" id="PTHR48016">
    <property type="entry name" value="MAP KINASE KINASE KINASE SSK2-RELATED-RELATED"/>
    <property type="match status" value="1"/>
</dbReference>
<keyword evidence="14" id="KW-1185">Reference proteome</keyword>
<organism evidence="13 14">
    <name type="scientific">Rhynchospora pubera</name>
    <dbReference type="NCBI Taxonomy" id="906938"/>
    <lineage>
        <taxon>Eukaryota</taxon>
        <taxon>Viridiplantae</taxon>
        <taxon>Streptophyta</taxon>
        <taxon>Embryophyta</taxon>
        <taxon>Tracheophyta</taxon>
        <taxon>Spermatophyta</taxon>
        <taxon>Magnoliopsida</taxon>
        <taxon>Liliopsida</taxon>
        <taxon>Poales</taxon>
        <taxon>Cyperaceae</taxon>
        <taxon>Cyperoideae</taxon>
        <taxon>Rhynchosporeae</taxon>
        <taxon>Rhynchospora</taxon>
    </lineage>
</organism>
<evidence type="ECO:0000256" key="5">
    <source>
        <dbReference type="ARBA" id="ARBA00022741"/>
    </source>
</evidence>
<dbReference type="EMBL" id="JAMFTS010000002">
    <property type="protein sequence ID" value="KAJ4798435.1"/>
    <property type="molecule type" value="Genomic_DNA"/>
</dbReference>
<evidence type="ECO:0000256" key="1">
    <source>
        <dbReference type="ARBA" id="ARBA00006529"/>
    </source>
</evidence>
<dbReference type="SMART" id="SM00220">
    <property type="entry name" value="S_TKc"/>
    <property type="match status" value="1"/>
</dbReference>
<evidence type="ECO:0000256" key="3">
    <source>
        <dbReference type="ARBA" id="ARBA00022527"/>
    </source>
</evidence>
<accession>A0AAV8G3V4</accession>
<keyword evidence="5 10" id="KW-0547">Nucleotide-binding</keyword>
<dbReference type="GO" id="GO:0004709">
    <property type="term" value="F:MAP kinase kinase kinase activity"/>
    <property type="evidence" value="ECO:0007669"/>
    <property type="project" value="UniProtKB-EC"/>
</dbReference>
<evidence type="ECO:0000256" key="10">
    <source>
        <dbReference type="PROSITE-ProRule" id="PRU10141"/>
    </source>
</evidence>